<feature type="domain" description="Methyltransferase type 11" evidence="1">
    <location>
        <begin position="100"/>
        <end position="195"/>
    </location>
</feature>
<keyword evidence="3" id="KW-1185">Reference proteome</keyword>
<dbReference type="SUPFAM" id="SSF53335">
    <property type="entry name" value="S-adenosyl-L-methionine-dependent methyltransferases"/>
    <property type="match status" value="1"/>
</dbReference>
<organism evidence="2 3">
    <name type="scientific">Fodinicurvata halophila</name>
    <dbReference type="NCBI Taxonomy" id="1419723"/>
    <lineage>
        <taxon>Bacteria</taxon>
        <taxon>Pseudomonadati</taxon>
        <taxon>Pseudomonadota</taxon>
        <taxon>Alphaproteobacteria</taxon>
        <taxon>Rhodospirillales</taxon>
        <taxon>Rhodovibrionaceae</taxon>
        <taxon>Fodinicurvata</taxon>
    </lineage>
</organism>
<protein>
    <submittedName>
        <fullName evidence="2">Class I SAM-dependent methyltransferase</fullName>
    </submittedName>
</protein>
<accession>A0ABV8UP99</accession>
<gene>
    <name evidence="2" type="ORF">ACFOW6_13480</name>
</gene>
<reference evidence="3" key="1">
    <citation type="journal article" date="2019" name="Int. J. Syst. Evol. Microbiol.">
        <title>The Global Catalogue of Microorganisms (GCM) 10K type strain sequencing project: providing services to taxonomists for standard genome sequencing and annotation.</title>
        <authorList>
            <consortium name="The Broad Institute Genomics Platform"/>
            <consortium name="The Broad Institute Genome Sequencing Center for Infectious Disease"/>
            <person name="Wu L."/>
            <person name="Ma J."/>
        </authorList>
    </citation>
    <scope>NUCLEOTIDE SEQUENCE [LARGE SCALE GENOMIC DNA]</scope>
    <source>
        <strain evidence="3">CECT 8472</strain>
    </source>
</reference>
<dbReference type="PANTHER" id="PTHR42912">
    <property type="entry name" value="METHYLTRANSFERASE"/>
    <property type="match status" value="1"/>
</dbReference>
<dbReference type="GO" id="GO:0008168">
    <property type="term" value="F:methyltransferase activity"/>
    <property type="evidence" value="ECO:0007669"/>
    <property type="project" value="UniProtKB-KW"/>
</dbReference>
<dbReference type="InterPro" id="IPR013216">
    <property type="entry name" value="Methyltransf_11"/>
</dbReference>
<dbReference type="RefSeq" id="WP_382422906.1">
    <property type="nucleotide sequence ID" value="NZ_JBHSCW010000007.1"/>
</dbReference>
<keyword evidence="2" id="KW-0489">Methyltransferase</keyword>
<sequence>MKEVWEDLVSLNSHGDHYFEVLDNAEKYRASDTHTDWTKEKLHIDLDLAASRDLAPLPLTKDREGYFGPHHFSYWASGLRDVSNMFFACERLGVNVQDYLDLGCSSGRLIRHMAFQHPEICTWGCDINAAHVAWVTQFLPDSLMVFQNHSLPTLPLPDESIDLVSAFSVFTHIEAFETAWLMELRRILRPGGLAWVTVHTEKTWEDMNENWPLYGALKNHPEFQKIPASSPMPRDRMVFRWRAERSYSSNVFYSYDYIRKHWARYLDIVETHRRLPVFQDVIVMRKPFGIQ</sequence>
<dbReference type="GO" id="GO:0032259">
    <property type="term" value="P:methylation"/>
    <property type="evidence" value="ECO:0007669"/>
    <property type="project" value="UniProtKB-KW"/>
</dbReference>
<dbReference type="InterPro" id="IPR050508">
    <property type="entry name" value="Methyltransf_Superfamily"/>
</dbReference>
<evidence type="ECO:0000259" key="1">
    <source>
        <dbReference type="Pfam" id="PF08241"/>
    </source>
</evidence>
<dbReference type="Pfam" id="PF08241">
    <property type="entry name" value="Methyltransf_11"/>
    <property type="match status" value="1"/>
</dbReference>
<evidence type="ECO:0000313" key="3">
    <source>
        <dbReference type="Proteomes" id="UP001595799"/>
    </source>
</evidence>
<name>A0ABV8UP99_9PROT</name>
<dbReference type="Proteomes" id="UP001595799">
    <property type="component" value="Unassembled WGS sequence"/>
</dbReference>
<dbReference type="CDD" id="cd02440">
    <property type="entry name" value="AdoMet_MTases"/>
    <property type="match status" value="1"/>
</dbReference>
<proteinExistence type="predicted"/>
<comment type="caution">
    <text evidence="2">The sequence shown here is derived from an EMBL/GenBank/DDBJ whole genome shotgun (WGS) entry which is preliminary data.</text>
</comment>
<dbReference type="Gene3D" id="3.40.50.150">
    <property type="entry name" value="Vaccinia Virus protein VP39"/>
    <property type="match status" value="1"/>
</dbReference>
<dbReference type="PANTHER" id="PTHR42912:SF93">
    <property type="entry name" value="N6-ADENOSINE-METHYLTRANSFERASE TMT1A"/>
    <property type="match status" value="1"/>
</dbReference>
<evidence type="ECO:0000313" key="2">
    <source>
        <dbReference type="EMBL" id="MFC4352557.1"/>
    </source>
</evidence>
<dbReference type="EMBL" id="JBHSCW010000007">
    <property type="protein sequence ID" value="MFC4352557.1"/>
    <property type="molecule type" value="Genomic_DNA"/>
</dbReference>
<dbReference type="InterPro" id="IPR029063">
    <property type="entry name" value="SAM-dependent_MTases_sf"/>
</dbReference>
<keyword evidence="2" id="KW-0808">Transferase</keyword>